<evidence type="ECO:0000256" key="1">
    <source>
        <dbReference type="ARBA" id="ARBA00023284"/>
    </source>
</evidence>
<name>A0A7M2YUT3_9ACTN</name>
<sequence>MQAERGIEAAVLAGARSQFDVVADGVTVFSKQRLGRFPEPGEVGRLLP</sequence>
<dbReference type="AlphaFoldDB" id="A0A7M2YUT3"/>
<evidence type="ECO:0000313" key="2">
    <source>
        <dbReference type="EMBL" id="RDI73237.1"/>
    </source>
</evidence>
<accession>A0A7M2YUT3</accession>
<dbReference type="EMBL" id="QQZY01000011">
    <property type="protein sequence ID" value="RDI73237.1"/>
    <property type="molecule type" value="Genomic_DNA"/>
</dbReference>
<gene>
    <name evidence="2" type="ORF">Gocc_3032</name>
</gene>
<protein>
    <submittedName>
        <fullName evidence="2">Uncharacterized protein</fullName>
    </submittedName>
</protein>
<dbReference type="Proteomes" id="UP000254134">
    <property type="component" value="Unassembled WGS sequence"/>
</dbReference>
<evidence type="ECO:0000313" key="3">
    <source>
        <dbReference type="Proteomes" id="UP000254134"/>
    </source>
</evidence>
<keyword evidence="3" id="KW-1185">Reference proteome</keyword>
<organism evidence="2 3">
    <name type="scientific">Gaiella occulta</name>
    <dbReference type="NCBI Taxonomy" id="1002870"/>
    <lineage>
        <taxon>Bacteria</taxon>
        <taxon>Bacillati</taxon>
        <taxon>Actinomycetota</taxon>
        <taxon>Thermoleophilia</taxon>
        <taxon>Gaiellales</taxon>
        <taxon>Gaiellaceae</taxon>
        <taxon>Gaiella</taxon>
    </lineage>
</organism>
<proteinExistence type="predicted"/>
<dbReference type="InterPro" id="IPR011893">
    <property type="entry name" value="Selenoprotein_Rdx-typ"/>
</dbReference>
<comment type="caution">
    <text evidence="2">The sequence shown here is derived from an EMBL/GenBank/DDBJ whole genome shotgun (WGS) entry which is preliminary data.</text>
</comment>
<dbReference type="Pfam" id="PF10262">
    <property type="entry name" value="Rdx"/>
    <property type="match status" value="1"/>
</dbReference>
<reference evidence="3" key="2">
    <citation type="journal article" date="2019" name="MicrobiologyOpen">
        <title>High-quality draft genome sequence of Gaiella occulta isolated from a 150 meter deep mineral water borehole and comparison with the genome sequences of other deep-branching lineages of the phylum Actinobacteria.</title>
        <authorList>
            <person name="Severino R."/>
            <person name="Froufe H.J.C."/>
            <person name="Barroso C."/>
            <person name="Albuquerque L."/>
            <person name="Lobo-da-Cunha A."/>
            <person name="da Costa M.S."/>
            <person name="Egas C."/>
        </authorList>
    </citation>
    <scope>NUCLEOTIDE SEQUENCE [LARGE SCALE GENOMIC DNA]</scope>
    <source>
        <strain evidence="3">F2-233</strain>
    </source>
</reference>
<dbReference type="Gene3D" id="3.40.30.10">
    <property type="entry name" value="Glutaredoxin"/>
    <property type="match status" value="1"/>
</dbReference>
<reference evidence="2 3" key="1">
    <citation type="submission" date="2018-07" db="EMBL/GenBank/DDBJ databases">
        <title>High-quality-draft genome sequence of Gaiella occulta.</title>
        <authorList>
            <person name="Severino R."/>
            <person name="Froufe H.J.C."/>
            <person name="Rainey F.A."/>
            <person name="Barroso C."/>
            <person name="Albuquerque L."/>
            <person name="Lobo-Da-Cunha A."/>
            <person name="Da Costa M.S."/>
            <person name="Egas C."/>
        </authorList>
    </citation>
    <scope>NUCLEOTIDE SEQUENCE [LARGE SCALE GENOMIC DNA]</scope>
    <source>
        <strain evidence="2 3">F2-233</strain>
    </source>
</reference>
<keyword evidence="1" id="KW-0676">Redox-active center</keyword>